<accession>A0ACB8B0U9</accession>
<name>A0ACB8B0U9_9AGAM</name>
<reference evidence="1" key="1">
    <citation type="journal article" date="2021" name="New Phytol.">
        <title>Evolutionary innovations through gain and loss of genes in the ectomycorrhizal Boletales.</title>
        <authorList>
            <person name="Wu G."/>
            <person name="Miyauchi S."/>
            <person name="Morin E."/>
            <person name="Kuo A."/>
            <person name="Drula E."/>
            <person name="Varga T."/>
            <person name="Kohler A."/>
            <person name="Feng B."/>
            <person name="Cao Y."/>
            <person name="Lipzen A."/>
            <person name="Daum C."/>
            <person name="Hundley H."/>
            <person name="Pangilinan J."/>
            <person name="Johnson J."/>
            <person name="Barry K."/>
            <person name="LaButti K."/>
            <person name="Ng V."/>
            <person name="Ahrendt S."/>
            <person name="Min B."/>
            <person name="Choi I.G."/>
            <person name="Park H."/>
            <person name="Plett J.M."/>
            <person name="Magnuson J."/>
            <person name="Spatafora J.W."/>
            <person name="Nagy L.G."/>
            <person name="Henrissat B."/>
            <person name="Grigoriev I.V."/>
            <person name="Yang Z.L."/>
            <person name="Xu J."/>
            <person name="Martin F.M."/>
        </authorList>
    </citation>
    <scope>NUCLEOTIDE SEQUENCE</scope>
    <source>
        <strain evidence="1">KUC20120723A-06</strain>
    </source>
</reference>
<protein>
    <submittedName>
        <fullName evidence="1">Uncharacterized protein</fullName>
    </submittedName>
</protein>
<keyword evidence="2" id="KW-1185">Reference proteome</keyword>
<evidence type="ECO:0000313" key="1">
    <source>
        <dbReference type="EMBL" id="KAH7919145.1"/>
    </source>
</evidence>
<gene>
    <name evidence="1" type="ORF">BV22DRAFT_1134061</name>
</gene>
<evidence type="ECO:0000313" key="2">
    <source>
        <dbReference type="Proteomes" id="UP000790709"/>
    </source>
</evidence>
<sequence>MCSKVNIRIRVIPSQSPHHPPRRPDPPTLPTYTKSFSDLRQVSASILAAIYELVLSQHSDSSAPANPLTQDWNSPTQDSMSAIAACALHTSLLRIPPGTLHRRAHRLTEPSSRSHTGNLATLQT</sequence>
<dbReference type="Proteomes" id="UP000790709">
    <property type="component" value="Unassembled WGS sequence"/>
</dbReference>
<proteinExistence type="predicted"/>
<dbReference type="EMBL" id="MU266691">
    <property type="protein sequence ID" value="KAH7919145.1"/>
    <property type="molecule type" value="Genomic_DNA"/>
</dbReference>
<organism evidence="1 2">
    <name type="scientific">Leucogyrophana mollusca</name>
    <dbReference type="NCBI Taxonomy" id="85980"/>
    <lineage>
        <taxon>Eukaryota</taxon>
        <taxon>Fungi</taxon>
        <taxon>Dikarya</taxon>
        <taxon>Basidiomycota</taxon>
        <taxon>Agaricomycotina</taxon>
        <taxon>Agaricomycetes</taxon>
        <taxon>Agaricomycetidae</taxon>
        <taxon>Boletales</taxon>
        <taxon>Boletales incertae sedis</taxon>
        <taxon>Leucogyrophana</taxon>
    </lineage>
</organism>
<comment type="caution">
    <text evidence="1">The sequence shown here is derived from an EMBL/GenBank/DDBJ whole genome shotgun (WGS) entry which is preliminary data.</text>
</comment>